<organism evidence="4 5">
    <name type="scientific">Goodea atripinnis</name>
    <dbReference type="NCBI Taxonomy" id="208336"/>
    <lineage>
        <taxon>Eukaryota</taxon>
        <taxon>Metazoa</taxon>
        <taxon>Chordata</taxon>
        <taxon>Craniata</taxon>
        <taxon>Vertebrata</taxon>
        <taxon>Euteleostomi</taxon>
        <taxon>Actinopterygii</taxon>
        <taxon>Neopterygii</taxon>
        <taxon>Teleostei</taxon>
        <taxon>Neoteleostei</taxon>
        <taxon>Acanthomorphata</taxon>
        <taxon>Ovalentaria</taxon>
        <taxon>Atherinomorphae</taxon>
        <taxon>Cyprinodontiformes</taxon>
        <taxon>Goodeidae</taxon>
        <taxon>Goodea</taxon>
    </lineage>
</organism>
<dbReference type="InterPro" id="IPR002219">
    <property type="entry name" value="PKC_DAG/PE"/>
</dbReference>
<dbReference type="PANTHER" id="PTHR13944">
    <property type="entry name" value="AGAP007712-PA"/>
    <property type="match status" value="1"/>
</dbReference>
<keyword evidence="5" id="KW-1185">Reference proteome</keyword>
<keyword evidence="2" id="KW-0862">Zinc</keyword>
<dbReference type="PANTHER" id="PTHR13944:SF20">
    <property type="entry name" value="RHO GUANINE NUCLEOTIDE EXCHANGE FACTOR 2"/>
    <property type="match status" value="1"/>
</dbReference>
<gene>
    <name evidence="4" type="ORF">GOODEAATRI_031299</name>
</gene>
<dbReference type="Gene3D" id="3.30.60.20">
    <property type="match status" value="1"/>
</dbReference>
<keyword evidence="1" id="KW-0479">Metal-binding</keyword>
<proteinExistence type="predicted"/>
<dbReference type="Proteomes" id="UP001476798">
    <property type="component" value="Unassembled WGS sequence"/>
</dbReference>
<dbReference type="SUPFAM" id="SSF57889">
    <property type="entry name" value="Cysteine-rich domain"/>
    <property type="match status" value="1"/>
</dbReference>
<evidence type="ECO:0000313" key="4">
    <source>
        <dbReference type="EMBL" id="MEQ2180024.1"/>
    </source>
</evidence>
<dbReference type="Pfam" id="PF00130">
    <property type="entry name" value="C1_1"/>
    <property type="match status" value="1"/>
</dbReference>
<accession>A0ABV0P9B8</accession>
<dbReference type="InterPro" id="IPR046349">
    <property type="entry name" value="C1-like_sf"/>
</dbReference>
<dbReference type="SMART" id="SM00109">
    <property type="entry name" value="C1"/>
    <property type="match status" value="1"/>
</dbReference>
<comment type="caution">
    <text evidence="4">The sequence shown here is derived from an EMBL/GenBank/DDBJ whole genome shotgun (WGS) entry which is preliminary data.</text>
</comment>
<dbReference type="InterPro" id="IPR051632">
    <property type="entry name" value="Rho_GEF"/>
</dbReference>
<evidence type="ECO:0000256" key="1">
    <source>
        <dbReference type="ARBA" id="ARBA00022723"/>
    </source>
</evidence>
<evidence type="ECO:0000256" key="2">
    <source>
        <dbReference type="ARBA" id="ARBA00022833"/>
    </source>
</evidence>
<feature type="domain" description="Phorbol-ester/DAG-type" evidence="3">
    <location>
        <begin position="31"/>
        <end position="78"/>
    </location>
</feature>
<dbReference type="PROSITE" id="PS00479">
    <property type="entry name" value="ZF_DAG_PE_1"/>
    <property type="match status" value="1"/>
</dbReference>
<name>A0ABV0P9B8_9TELE</name>
<evidence type="ECO:0000313" key="5">
    <source>
        <dbReference type="Proteomes" id="UP001476798"/>
    </source>
</evidence>
<sequence length="177" mass="19697">MVFCLLQNKEKERLKEREKETREREARSSSGHLFTSLSVSATTLCSSCNKSITAKEALSCPGCNVTIHNRCRDSVASCAKMKQRQQKLTLVRNNSALQNVALRTKSESNFLSFCRSLFTCPTSCAPPTFLSSLLIHSSNDEGTSKLSHLSLRHSATVPARIQTGSIWPHARQECLHQ</sequence>
<reference evidence="4 5" key="1">
    <citation type="submission" date="2021-06" db="EMBL/GenBank/DDBJ databases">
        <authorList>
            <person name="Palmer J.M."/>
        </authorList>
    </citation>
    <scope>NUCLEOTIDE SEQUENCE [LARGE SCALE GENOMIC DNA]</scope>
    <source>
        <strain evidence="4 5">GA_2019</strain>
        <tissue evidence="4">Muscle</tissue>
    </source>
</reference>
<evidence type="ECO:0000259" key="3">
    <source>
        <dbReference type="PROSITE" id="PS50081"/>
    </source>
</evidence>
<dbReference type="EMBL" id="JAHRIO010065232">
    <property type="protein sequence ID" value="MEQ2180024.1"/>
    <property type="molecule type" value="Genomic_DNA"/>
</dbReference>
<protein>
    <recommendedName>
        <fullName evidence="3">Phorbol-ester/DAG-type domain-containing protein</fullName>
    </recommendedName>
</protein>
<dbReference type="PROSITE" id="PS50081">
    <property type="entry name" value="ZF_DAG_PE_2"/>
    <property type="match status" value="1"/>
</dbReference>